<dbReference type="GO" id="GO:0005929">
    <property type="term" value="C:cilium"/>
    <property type="evidence" value="ECO:0007669"/>
    <property type="project" value="UniProtKB-SubCell"/>
</dbReference>
<evidence type="ECO:0000256" key="2">
    <source>
        <dbReference type="ARBA" id="ARBA00004245"/>
    </source>
</evidence>
<keyword evidence="5" id="KW-0966">Cell projection</keyword>
<feature type="compositionally biased region" description="Basic and acidic residues" evidence="6">
    <location>
        <begin position="127"/>
        <end position="137"/>
    </location>
</feature>
<dbReference type="InterPro" id="IPR052102">
    <property type="entry name" value="Enkurin_domain-protein"/>
</dbReference>
<dbReference type="Proteomes" id="UP000327468">
    <property type="component" value="Chromosome 8"/>
</dbReference>
<feature type="domain" description="Enkurin" evidence="7">
    <location>
        <begin position="258"/>
        <end position="350"/>
    </location>
</feature>
<feature type="region of interest" description="Disordered" evidence="6">
    <location>
        <begin position="127"/>
        <end position="149"/>
    </location>
</feature>
<dbReference type="AlphaFoldDB" id="A0A5N5NMU0"/>
<evidence type="ECO:0000256" key="5">
    <source>
        <dbReference type="ARBA" id="ARBA00023273"/>
    </source>
</evidence>
<organism evidence="8 9">
    <name type="scientific">Pangasianodon hypophthalmus</name>
    <name type="common">Striped catfish</name>
    <name type="synonym">Helicophagus hypophthalmus</name>
    <dbReference type="NCBI Taxonomy" id="310915"/>
    <lineage>
        <taxon>Eukaryota</taxon>
        <taxon>Metazoa</taxon>
        <taxon>Chordata</taxon>
        <taxon>Craniata</taxon>
        <taxon>Vertebrata</taxon>
        <taxon>Euteleostomi</taxon>
        <taxon>Actinopterygii</taxon>
        <taxon>Neopterygii</taxon>
        <taxon>Teleostei</taxon>
        <taxon>Ostariophysi</taxon>
        <taxon>Siluriformes</taxon>
        <taxon>Pangasiidae</taxon>
        <taxon>Pangasianodon</taxon>
    </lineage>
</organism>
<dbReference type="PANTHER" id="PTHR21490:SF2">
    <property type="entry name" value="ENKURIN DOMAIN-CONTAINING PROTEIN 1"/>
    <property type="match status" value="1"/>
</dbReference>
<evidence type="ECO:0000256" key="3">
    <source>
        <dbReference type="ARBA" id="ARBA00022490"/>
    </source>
</evidence>
<keyword evidence="3" id="KW-0963">Cytoplasm</keyword>
<evidence type="ECO:0000313" key="8">
    <source>
        <dbReference type="EMBL" id="KAB5567586.1"/>
    </source>
</evidence>
<evidence type="ECO:0000256" key="4">
    <source>
        <dbReference type="ARBA" id="ARBA00023212"/>
    </source>
</evidence>
<comment type="subcellular location">
    <subcellularLocation>
        <location evidence="1">Cell projection</location>
        <location evidence="1">Cilium</location>
    </subcellularLocation>
    <subcellularLocation>
        <location evidence="2">Cytoplasm</location>
        <location evidence="2">Cytoskeleton</location>
    </subcellularLocation>
</comment>
<feature type="region of interest" description="Disordered" evidence="6">
    <location>
        <begin position="263"/>
        <end position="287"/>
    </location>
</feature>
<feature type="region of interest" description="Disordered" evidence="6">
    <location>
        <begin position="183"/>
        <end position="209"/>
    </location>
</feature>
<dbReference type="EMBL" id="VFJC01000009">
    <property type="protein sequence ID" value="KAB5567586.1"/>
    <property type="molecule type" value="Genomic_DNA"/>
</dbReference>
<accession>A0A5N5NMU0</accession>
<evidence type="ECO:0000256" key="1">
    <source>
        <dbReference type="ARBA" id="ARBA00004138"/>
    </source>
</evidence>
<dbReference type="InterPro" id="IPR027012">
    <property type="entry name" value="Enkurin_dom"/>
</dbReference>
<keyword evidence="9" id="KW-1185">Reference proteome</keyword>
<protein>
    <recommendedName>
        <fullName evidence="7">Enkurin domain-containing protein</fullName>
    </recommendedName>
</protein>
<evidence type="ECO:0000259" key="7">
    <source>
        <dbReference type="PROSITE" id="PS51665"/>
    </source>
</evidence>
<comment type="caution">
    <text evidence="8">The sequence shown here is derived from an EMBL/GenBank/DDBJ whole genome shotgun (WGS) entry which is preliminary data.</text>
</comment>
<sequence length="355" mass="40138">MSEGLSMISGPIPPDPTLFPECYIRPTSARGHLEGNSKVKCSTLLNGPLAPDPALYPECYSAHAPRPPCVGPNAIHILERNLKGEVGAILKLQGILLNPTPIQQKPAVRDYNKENVRRLREIQKQFHEQKAQKERAKPVPVKALQTSHKYKHVPSRVMAHLQEKNQPKKPECQNFLKAHSLCGSGGQPQSRQSLSGVSPNSHIEDSDSEVQVRRHKVNFVLHNAHAAGKTTLRSQSLQNQCDKPLSALKGCVPKYLEERKKQWHREAEERKQNIPDPSIPAGHTQMSDRERQETFQSLKETHRSLVGELLCLPVRADTLSVRSRREELDRRLSEIEEAIKIFSRNKVYIRNDSRP</sequence>
<name>A0A5N5NMU0_PANHP</name>
<keyword evidence="4" id="KW-0206">Cytoskeleton</keyword>
<dbReference type="GO" id="GO:0005881">
    <property type="term" value="C:cytoplasmic microtubule"/>
    <property type="evidence" value="ECO:0007669"/>
    <property type="project" value="TreeGrafter"/>
</dbReference>
<reference evidence="8 9" key="1">
    <citation type="submission" date="2019-06" db="EMBL/GenBank/DDBJ databases">
        <title>A chromosome-scale genome assembly of the striped catfish, Pangasianodon hypophthalmus.</title>
        <authorList>
            <person name="Wen M."/>
            <person name="Zahm M."/>
            <person name="Roques C."/>
            <person name="Cabau C."/>
            <person name="Klopp C."/>
            <person name="Donnadieu C."/>
            <person name="Jouanno E."/>
            <person name="Avarre J.-C."/>
            <person name="Campet M."/>
            <person name="Ha T.T.T."/>
            <person name="Dugue R."/>
            <person name="Lampietro C."/>
            <person name="Louis A."/>
            <person name="Herpin A."/>
            <person name="Echchiki A."/>
            <person name="Berthelot C."/>
            <person name="Parey E."/>
            <person name="Roest-Crollius H."/>
            <person name="Braasch I."/>
            <person name="Postlethwait J."/>
            <person name="Bobe J."/>
            <person name="Montfort J."/>
            <person name="Bouchez O."/>
            <person name="Begum T."/>
            <person name="Schartl M."/>
            <person name="Guiguen Y."/>
        </authorList>
    </citation>
    <scope>NUCLEOTIDE SEQUENCE [LARGE SCALE GENOMIC DNA]</scope>
    <source>
        <strain evidence="8 9">Indonesia</strain>
        <tissue evidence="8">Blood</tissue>
    </source>
</reference>
<feature type="compositionally biased region" description="Basic and acidic residues" evidence="6">
    <location>
        <begin position="263"/>
        <end position="273"/>
    </location>
</feature>
<dbReference type="PROSITE" id="PS51665">
    <property type="entry name" value="ENKURIN"/>
    <property type="match status" value="1"/>
</dbReference>
<proteinExistence type="predicted"/>
<evidence type="ECO:0000256" key="6">
    <source>
        <dbReference type="SAM" id="MobiDB-lite"/>
    </source>
</evidence>
<dbReference type="PANTHER" id="PTHR21490">
    <property type="entry name" value="ENKURIN-RELATED"/>
    <property type="match status" value="1"/>
</dbReference>
<dbReference type="Pfam" id="PF13864">
    <property type="entry name" value="Enkurin"/>
    <property type="match status" value="1"/>
</dbReference>
<gene>
    <name evidence="8" type="ORF">PHYPO_G00234450</name>
</gene>
<feature type="compositionally biased region" description="Polar residues" evidence="6">
    <location>
        <begin position="187"/>
        <end position="201"/>
    </location>
</feature>
<evidence type="ECO:0000313" key="9">
    <source>
        <dbReference type="Proteomes" id="UP000327468"/>
    </source>
</evidence>